<protein>
    <recommendedName>
        <fullName evidence="4">DUF1320 domain-containing protein</fullName>
    </recommendedName>
</protein>
<sequence>MAFLEKTDFSSVIRMYELDTITANDDTLVDQAIEAAIEEVSGYFVPNDKKQWDDGRPHYDVEAIFNATGTNRNALMMANTKIVAIWHLLILCNTGFEYEEAKDRYDRSTTYLKKLGAGEINSRTLPRITVEPPEDELPFQMGSRPKFNHE</sequence>
<dbReference type="EMBL" id="JACWMX010000005">
    <property type="protein sequence ID" value="MBD1394270.1"/>
    <property type="molecule type" value="Genomic_DNA"/>
</dbReference>
<accession>A0A926S1P6</accession>
<organism evidence="2 3">
    <name type="scientific">Mucilaginibacter glaciei</name>
    <dbReference type="NCBI Taxonomy" id="2772109"/>
    <lineage>
        <taxon>Bacteria</taxon>
        <taxon>Pseudomonadati</taxon>
        <taxon>Bacteroidota</taxon>
        <taxon>Sphingobacteriia</taxon>
        <taxon>Sphingobacteriales</taxon>
        <taxon>Sphingobacteriaceae</taxon>
        <taxon>Mucilaginibacter</taxon>
    </lineage>
</organism>
<evidence type="ECO:0008006" key="4">
    <source>
        <dbReference type="Google" id="ProtNLM"/>
    </source>
</evidence>
<feature type="region of interest" description="Disordered" evidence="1">
    <location>
        <begin position="131"/>
        <end position="150"/>
    </location>
</feature>
<dbReference type="Proteomes" id="UP000619078">
    <property type="component" value="Unassembled WGS sequence"/>
</dbReference>
<evidence type="ECO:0000313" key="2">
    <source>
        <dbReference type="EMBL" id="MBD1394270.1"/>
    </source>
</evidence>
<name>A0A926S1P6_9SPHI</name>
<evidence type="ECO:0000256" key="1">
    <source>
        <dbReference type="SAM" id="MobiDB-lite"/>
    </source>
</evidence>
<proteinExistence type="predicted"/>
<gene>
    <name evidence="2" type="ORF">IDJ76_14265</name>
</gene>
<dbReference type="AlphaFoldDB" id="A0A926S1P6"/>
<dbReference type="RefSeq" id="WP_191164006.1">
    <property type="nucleotide sequence ID" value="NZ_JACWMX010000005.1"/>
</dbReference>
<comment type="caution">
    <text evidence="2">The sequence shown here is derived from an EMBL/GenBank/DDBJ whole genome shotgun (WGS) entry which is preliminary data.</text>
</comment>
<evidence type="ECO:0000313" key="3">
    <source>
        <dbReference type="Proteomes" id="UP000619078"/>
    </source>
</evidence>
<keyword evidence="3" id="KW-1185">Reference proteome</keyword>
<reference evidence="2" key="1">
    <citation type="submission" date="2020-09" db="EMBL/GenBank/DDBJ databases">
        <title>Novel species of Mucilaginibacter isolated from a glacier on the Tibetan Plateau.</title>
        <authorList>
            <person name="Liu Q."/>
            <person name="Xin Y.-H."/>
        </authorList>
    </citation>
    <scope>NUCLEOTIDE SEQUENCE</scope>
    <source>
        <strain evidence="2">ZB1P21</strain>
    </source>
</reference>